<feature type="region of interest" description="Disordered" evidence="1">
    <location>
        <begin position="145"/>
        <end position="199"/>
    </location>
</feature>
<sequence length="199" mass="21858">VDQRHLAAADRRPAARLPARLRAVRRDPDPPVRKRGPSVGRFGQHWRDQRAAHGEQGARRRHLGARPAQGHGRRAAGAALVRPRRHRRGRSDARPPIPPLAAVPRRQGRGDPARRAAGVASPVSADLRGRLDRRTAAHALFLHRRDARRRERAGGGRSDRPLLARAPAPRAGAARDLAAPRQRRAAARGHRAPRRSAGL</sequence>
<feature type="non-terminal residue" evidence="2">
    <location>
        <position position="199"/>
    </location>
</feature>
<feature type="non-terminal residue" evidence="2">
    <location>
        <position position="1"/>
    </location>
</feature>
<name>A0A6J4TI63_9SPHN</name>
<keyword evidence="2" id="KW-0012">Acyltransferase</keyword>
<accession>A0A6J4TI63</accession>
<feature type="compositionally biased region" description="Low complexity" evidence="1">
    <location>
        <begin position="163"/>
        <end position="180"/>
    </location>
</feature>
<organism evidence="2">
    <name type="scientific">uncultured Sphingomonadaceae bacterium</name>
    <dbReference type="NCBI Taxonomy" id="169976"/>
    <lineage>
        <taxon>Bacteria</taxon>
        <taxon>Pseudomonadati</taxon>
        <taxon>Pseudomonadota</taxon>
        <taxon>Alphaproteobacteria</taxon>
        <taxon>Sphingomonadales</taxon>
        <taxon>Sphingomonadaceae</taxon>
        <taxon>environmental samples</taxon>
    </lineage>
</organism>
<evidence type="ECO:0000313" key="2">
    <source>
        <dbReference type="EMBL" id="CAA9522626.1"/>
    </source>
</evidence>
<feature type="compositionally biased region" description="Basic and acidic residues" evidence="1">
    <location>
        <begin position="1"/>
        <end position="13"/>
    </location>
</feature>
<feature type="compositionally biased region" description="Basic residues" evidence="1">
    <location>
        <begin position="181"/>
        <end position="199"/>
    </location>
</feature>
<dbReference type="AlphaFoldDB" id="A0A6J4TI63"/>
<gene>
    <name evidence="2" type="ORF">AVDCRST_MAG39-2866</name>
</gene>
<dbReference type="EC" id="2.3.1.n3" evidence="2"/>
<feature type="compositionally biased region" description="Low complexity" evidence="1">
    <location>
        <begin position="65"/>
        <end position="81"/>
    </location>
</feature>
<reference evidence="2" key="1">
    <citation type="submission" date="2020-02" db="EMBL/GenBank/DDBJ databases">
        <authorList>
            <person name="Meier V. D."/>
        </authorList>
    </citation>
    <scope>NUCLEOTIDE SEQUENCE</scope>
    <source>
        <strain evidence="2">AVDCRST_MAG39</strain>
    </source>
</reference>
<feature type="region of interest" description="Disordered" evidence="1">
    <location>
        <begin position="1"/>
        <end position="122"/>
    </location>
</feature>
<evidence type="ECO:0000256" key="1">
    <source>
        <dbReference type="SAM" id="MobiDB-lite"/>
    </source>
</evidence>
<dbReference type="EMBL" id="CADCVW010000106">
    <property type="protein sequence ID" value="CAA9522626.1"/>
    <property type="molecule type" value="Genomic_DNA"/>
</dbReference>
<protein>
    <submittedName>
        <fullName evidence="2">Acyl-phosphate:glycerol-3-phosphate O-acyltransferase PlsY (EC)</fullName>
        <ecNumber evidence="2">2.3.1.n3</ecNumber>
    </submittedName>
</protein>
<proteinExistence type="predicted"/>
<dbReference type="GO" id="GO:0016746">
    <property type="term" value="F:acyltransferase activity"/>
    <property type="evidence" value="ECO:0007669"/>
    <property type="project" value="UniProtKB-KW"/>
</dbReference>
<feature type="compositionally biased region" description="Basic and acidic residues" evidence="1">
    <location>
        <begin position="148"/>
        <end position="162"/>
    </location>
</feature>
<feature type="compositionally biased region" description="Basic and acidic residues" evidence="1">
    <location>
        <begin position="45"/>
        <end position="58"/>
    </location>
</feature>
<keyword evidence="2" id="KW-0808">Transferase</keyword>